<organism evidence="3 4">
    <name type="scientific">Vagococcus vulneris</name>
    <dbReference type="NCBI Taxonomy" id="1977869"/>
    <lineage>
        <taxon>Bacteria</taxon>
        <taxon>Bacillati</taxon>
        <taxon>Bacillota</taxon>
        <taxon>Bacilli</taxon>
        <taxon>Lactobacillales</taxon>
        <taxon>Enterococcaceae</taxon>
        <taxon>Vagococcus</taxon>
    </lineage>
</organism>
<name>A0A429ZYT8_9ENTE</name>
<evidence type="ECO:0000313" key="3">
    <source>
        <dbReference type="EMBL" id="RST99151.1"/>
    </source>
</evidence>
<comment type="caution">
    <text evidence="3">The sequence shown here is derived from an EMBL/GenBank/DDBJ whole genome shotgun (WGS) entry which is preliminary data.</text>
</comment>
<comment type="function">
    <text evidence="2">Enables the recognition and targeting of unfolded and aggregated proteins to the ClpC protease or to other proteins involved in proteolysis.</text>
</comment>
<reference evidence="3 4" key="1">
    <citation type="submission" date="2017-05" db="EMBL/GenBank/DDBJ databases">
        <title>Vagococcus spp. assemblies.</title>
        <authorList>
            <person name="Gulvik C.A."/>
        </authorList>
    </citation>
    <scope>NUCLEOTIDE SEQUENCE [LARGE SCALE GENOMIC DNA]</scope>
    <source>
        <strain evidence="3 4">SS1995</strain>
    </source>
</reference>
<dbReference type="InterPro" id="IPR038471">
    <property type="entry name" value="MecA_C_sf"/>
</dbReference>
<sequence length="231" mass="26700">MEMERINENTIRVSIGSEDLEKRGVTFLDLLGNQKQIEGFFYSILEEVDVDDQFHETDAVTFQVLPNRDGLELFISKVTNSQEDPQLADENLQKIIQEKMPKVLDDDSDVVNEKDKNLETFDAFLQEYEDDDRGTVYSVKFVLPDFESLINLARHAKLDAYESNVFLYNKKYYLQVLFDPFGASDEGLLYQVARMYEFATSTIVTDDILEEYGELVLSDDALDQVNGYFNK</sequence>
<comment type="similarity">
    <text evidence="1 2">Belongs to the MecA family.</text>
</comment>
<evidence type="ECO:0000313" key="4">
    <source>
        <dbReference type="Proteomes" id="UP000287857"/>
    </source>
</evidence>
<proteinExistence type="inferred from homology"/>
<dbReference type="RefSeq" id="WP_125983780.1">
    <property type="nucleotide sequence ID" value="NZ_NGJS01000006.1"/>
</dbReference>
<dbReference type="OrthoDB" id="2360201at2"/>
<dbReference type="Gene3D" id="3.30.70.1950">
    <property type="match status" value="1"/>
</dbReference>
<dbReference type="EMBL" id="NGJS01000006">
    <property type="protein sequence ID" value="RST99151.1"/>
    <property type="molecule type" value="Genomic_DNA"/>
</dbReference>
<keyword evidence="4" id="KW-1185">Reference proteome</keyword>
<evidence type="ECO:0000256" key="2">
    <source>
        <dbReference type="HAMAP-Rule" id="MF_01124"/>
    </source>
</evidence>
<dbReference type="PANTHER" id="PTHR39161:SF1">
    <property type="entry name" value="ADAPTER PROTEIN MECA 1"/>
    <property type="match status" value="1"/>
</dbReference>
<dbReference type="InterPro" id="IPR008681">
    <property type="entry name" value="Neg-reg_MecA"/>
</dbReference>
<comment type="subunit">
    <text evidence="2">Homodimer.</text>
</comment>
<gene>
    <name evidence="2" type="primary">mecA</name>
    <name evidence="3" type="ORF">CBF37_05650</name>
</gene>
<dbReference type="PANTHER" id="PTHR39161">
    <property type="entry name" value="ADAPTER PROTEIN MECA"/>
    <property type="match status" value="1"/>
</dbReference>
<accession>A0A429ZYT8</accession>
<protein>
    <recommendedName>
        <fullName evidence="2">Adapter protein MecA</fullName>
    </recommendedName>
</protein>
<dbReference type="PIRSF" id="PIRSF029008">
    <property type="entry name" value="MecA"/>
    <property type="match status" value="1"/>
</dbReference>
<dbReference type="Pfam" id="PF05389">
    <property type="entry name" value="MecA"/>
    <property type="match status" value="1"/>
</dbReference>
<evidence type="ECO:0000256" key="1">
    <source>
        <dbReference type="ARBA" id="ARBA00005397"/>
    </source>
</evidence>
<dbReference type="GO" id="GO:0030674">
    <property type="term" value="F:protein-macromolecule adaptor activity"/>
    <property type="evidence" value="ECO:0007669"/>
    <property type="project" value="UniProtKB-UniRule"/>
</dbReference>
<dbReference type="Proteomes" id="UP000287857">
    <property type="component" value="Unassembled WGS sequence"/>
</dbReference>
<comment type="domain">
    <text evidence="2">The N-terminal domain probably binds unfolded/aggregated proteins; the C-terminal domain interacts with ClpC.</text>
</comment>
<dbReference type="HAMAP" id="MF_01124">
    <property type="entry name" value="MecA"/>
    <property type="match status" value="1"/>
</dbReference>
<dbReference type="AlphaFoldDB" id="A0A429ZYT8"/>